<keyword evidence="6 12" id="KW-0654">Proteoglycan</keyword>
<evidence type="ECO:0000256" key="6">
    <source>
        <dbReference type="ARBA" id="ARBA00022974"/>
    </source>
</evidence>
<dbReference type="EMBL" id="SRMA01024144">
    <property type="protein sequence ID" value="TRZ01198.1"/>
    <property type="molecule type" value="Genomic_DNA"/>
</dbReference>
<evidence type="ECO:0000256" key="10">
    <source>
        <dbReference type="ARBA" id="ARBA00023288"/>
    </source>
</evidence>
<dbReference type="GO" id="GO:0009986">
    <property type="term" value="C:cell surface"/>
    <property type="evidence" value="ECO:0007669"/>
    <property type="project" value="TreeGrafter"/>
</dbReference>
<comment type="similarity">
    <text evidence="2 11">Belongs to the glypican family.</text>
</comment>
<dbReference type="Proteomes" id="UP000316079">
    <property type="component" value="Unassembled WGS sequence"/>
</dbReference>
<evidence type="ECO:0000256" key="11">
    <source>
        <dbReference type="RuleBase" id="RU003518"/>
    </source>
</evidence>
<keyword evidence="14" id="KW-0812">Transmembrane</keyword>
<keyword evidence="5" id="KW-0732">Signal</keyword>
<accession>A0A553RG80</accession>
<evidence type="ECO:0000256" key="13">
    <source>
        <dbReference type="SAM" id="MobiDB-lite"/>
    </source>
</evidence>
<dbReference type="GO" id="GO:1905475">
    <property type="term" value="P:regulation of protein localization to membrane"/>
    <property type="evidence" value="ECO:0007669"/>
    <property type="project" value="TreeGrafter"/>
</dbReference>
<dbReference type="PANTHER" id="PTHR10822">
    <property type="entry name" value="GLYPICAN"/>
    <property type="match status" value="1"/>
</dbReference>
<dbReference type="AlphaFoldDB" id="A0A553RG80"/>
<comment type="caution">
    <text evidence="15">The sequence shown here is derived from an EMBL/GenBank/DDBJ whole genome shotgun (WGS) entry which is preliminary data.</text>
</comment>
<comment type="function">
    <text evidence="12">Cell surface proteoglycan.</text>
</comment>
<dbReference type="GO" id="GO:0005886">
    <property type="term" value="C:plasma membrane"/>
    <property type="evidence" value="ECO:0007669"/>
    <property type="project" value="UniProtKB-SubCell"/>
</dbReference>
<keyword evidence="8" id="KW-0325">Glycoprotein</keyword>
<dbReference type="GO" id="GO:0005576">
    <property type="term" value="C:extracellular region"/>
    <property type="evidence" value="ECO:0007669"/>
    <property type="project" value="TreeGrafter"/>
</dbReference>
<keyword evidence="9 12" id="KW-0357">Heparan sulfate</keyword>
<dbReference type="GO" id="GO:0098552">
    <property type="term" value="C:side of membrane"/>
    <property type="evidence" value="ECO:0007669"/>
    <property type="project" value="UniProtKB-KW"/>
</dbReference>
<evidence type="ECO:0000256" key="8">
    <source>
        <dbReference type="ARBA" id="ARBA00023180"/>
    </source>
</evidence>
<evidence type="ECO:0000256" key="4">
    <source>
        <dbReference type="ARBA" id="ARBA00022622"/>
    </source>
</evidence>
<dbReference type="GO" id="GO:0090263">
    <property type="term" value="P:positive regulation of canonical Wnt signaling pathway"/>
    <property type="evidence" value="ECO:0007669"/>
    <property type="project" value="TreeGrafter"/>
</dbReference>
<evidence type="ECO:0000256" key="2">
    <source>
        <dbReference type="ARBA" id="ARBA00010260"/>
    </source>
</evidence>
<proteinExistence type="inferred from homology"/>
<evidence type="ECO:0000256" key="1">
    <source>
        <dbReference type="ARBA" id="ARBA00004609"/>
    </source>
</evidence>
<evidence type="ECO:0000313" key="15">
    <source>
        <dbReference type="EMBL" id="TRZ01198.1"/>
    </source>
</evidence>
<evidence type="ECO:0000256" key="3">
    <source>
        <dbReference type="ARBA" id="ARBA00022475"/>
    </source>
</evidence>
<feature type="transmembrane region" description="Helical" evidence="14">
    <location>
        <begin position="168"/>
        <end position="187"/>
    </location>
</feature>
<dbReference type="STRING" id="623744.A0A553RG80"/>
<gene>
    <name evidence="15" type="ORF">DNTS_035513</name>
</gene>
<keyword evidence="3" id="KW-1003">Cell membrane</keyword>
<protein>
    <submittedName>
        <fullName evidence="15">Uncharacterized protein</fullName>
    </submittedName>
</protein>
<evidence type="ECO:0000313" key="16">
    <source>
        <dbReference type="Proteomes" id="UP000316079"/>
    </source>
</evidence>
<organism evidence="15 16">
    <name type="scientific">Danionella cerebrum</name>
    <dbReference type="NCBI Taxonomy" id="2873325"/>
    <lineage>
        <taxon>Eukaryota</taxon>
        <taxon>Metazoa</taxon>
        <taxon>Chordata</taxon>
        <taxon>Craniata</taxon>
        <taxon>Vertebrata</taxon>
        <taxon>Euteleostomi</taxon>
        <taxon>Actinopterygii</taxon>
        <taxon>Neopterygii</taxon>
        <taxon>Teleostei</taxon>
        <taxon>Ostariophysi</taxon>
        <taxon>Cypriniformes</taxon>
        <taxon>Danionidae</taxon>
        <taxon>Danioninae</taxon>
        <taxon>Danionella</taxon>
    </lineage>
</organism>
<dbReference type="OrthoDB" id="8958705at2759"/>
<keyword evidence="10 12" id="KW-0449">Lipoprotein</keyword>
<feature type="region of interest" description="Disordered" evidence="13">
    <location>
        <begin position="67"/>
        <end position="97"/>
    </location>
</feature>
<evidence type="ECO:0000256" key="5">
    <source>
        <dbReference type="ARBA" id="ARBA00022729"/>
    </source>
</evidence>
<comment type="subcellular location">
    <subcellularLocation>
        <location evidence="1 12">Cell membrane</location>
        <topology evidence="1 12">Lipid-anchor</topology>
        <topology evidence="1 12">GPI-anchor</topology>
    </subcellularLocation>
</comment>
<dbReference type="Pfam" id="PF01153">
    <property type="entry name" value="Glypican"/>
    <property type="match status" value="2"/>
</dbReference>
<keyword evidence="14" id="KW-1133">Transmembrane helix</keyword>
<dbReference type="InterPro" id="IPR001863">
    <property type="entry name" value="Glypican"/>
</dbReference>
<keyword evidence="7 12" id="KW-0472">Membrane</keyword>
<dbReference type="GO" id="GO:0016477">
    <property type="term" value="P:cell migration"/>
    <property type="evidence" value="ECO:0007669"/>
    <property type="project" value="TreeGrafter"/>
</dbReference>
<evidence type="ECO:0000256" key="14">
    <source>
        <dbReference type="SAM" id="Phobius"/>
    </source>
</evidence>
<evidence type="ECO:0000256" key="9">
    <source>
        <dbReference type="ARBA" id="ARBA00023207"/>
    </source>
</evidence>
<keyword evidence="4 12" id="KW-0336">GPI-anchor</keyword>
<keyword evidence="16" id="KW-1185">Reference proteome</keyword>
<feature type="transmembrane region" description="Helical" evidence="14">
    <location>
        <begin position="123"/>
        <end position="156"/>
    </location>
</feature>
<sequence>MSEDVNTVNYTGRVVGNGLQAQKHNPEIKVRSVDPILVTAKEKLESFFKELWAELDLGWFPEDMEFSGEERSGDCDDEDGCEGSGQSRSHTVQTRVRAPSQDAIIPKQVPKSKSKTDVRDSGIVLMPAISTVLFLSLWIQLLPASLGIIIIIIIITPSSSSQPLDPDTMDLAAVAVLVTLVSVSLSAENAAGKARSCTDVRHFYSGKGFTLNGVPQSEISVGHVVRNNIMVTFVDSHSSV</sequence>
<evidence type="ECO:0000256" key="7">
    <source>
        <dbReference type="ARBA" id="ARBA00023136"/>
    </source>
</evidence>
<name>A0A553RG80_9TELE</name>
<evidence type="ECO:0000256" key="12">
    <source>
        <dbReference type="RuleBase" id="RU003519"/>
    </source>
</evidence>
<dbReference type="PANTHER" id="PTHR10822:SF19">
    <property type="entry name" value="GLYPICAN-5"/>
    <property type="match status" value="1"/>
</dbReference>
<reference evidence="15 16" key="1">
    <citation type="journal article" date="2019" name="Sci. Data">
        <title>Hybrid genome assembly and annotation of Danionella translucida.</title>
        <authorList>
            <person name="Kadobianskyi M."/>
            <person name="Schulze L."/>
            <person name="Schuelke M."/>
            <person name="Judkewitz B."/>
        </authorList>
    </citation>
    <scope>NUCLEOTIDE SEQUENCE [LARGE SCALE GENOMIC DNA]</scope>
    <source>
        <strain evidence="15 16">Bolton</strain>
    </source>
</reference>